<accession>A0ABT5BJ58</accession>
<feature type="compositionally biased region" description="Low complexity" evidence="1">
    <location>
        <begin position="110"/>
        <end position="122"/>
    </location>
</feature>
<dbReference type="EMBL" id="JAQNDN010000020">
    <property type="protein sequence ID" value="MDC0672996.1"/>
    <property type="molecule type" value="Genomic_DNA"/>
</dbReference>
<keyword evidence="2" id="KW-0472">Membrane</keyword>
<dbReference type="RefSeq" id="WP_272005343.1">
    <property type="nucleotide sequence ID" value="NZ_JAQNDN010000020.1"/>
</dbReference>
<evidence type="ECO:0000313" key="4">
    <source>
        <dbReference type="Proteomes" id="UP001217838"/>
    </source>
</evidence>
<keyword evidence="4" id="KW-1185">Reference proteome</keyword>
<proteinExistence type="predicted"/>
<name>A0ABT5BJ58_9BACT</name>
<sequence>MFVLCPSCAGPFRIPADQIAPLVQIACPHCEFRMILDFEAANEPSLAEPGQLFAQGFESAEAYFSVYSHVGPQADVTPRKVEAPTPTPTRPVEVETPAVKAPPTSPAATPPASVQTPASTPVSAPPPAPTPVAAEPVSRGNKTIIQAPKRPASMDPRAGETATAPSSSGPSMRVGGRAAEVEPVAEAKVSAVAPEPRIPPHTPPAATAISNPPAPSEPVAAAKVEDAASLSGSHPPTPKQEAISKPAEPEAKPVANPPQPTGSSNVVYIALVVVVIVAIAVVVYLNSKG</sequence>
<feature type="transmembrane region" description="Helical" evidence="2">
    <location>
        <begin position="266"/>
        <end position="285"/>
    </location>
</feature>
<keyword evidence="2" id="KW-1133">Transmembrane helix</keyword>
<comment type="caution">
    <text evidence="3">The sequence shown here is derived from an EMBL/GenBank/DDBJ whole genome shotgun (WGS) entry which is preliminary data.</text>
</comment>
<protein>
    <recommendedName>
        <fullName evidence="5">MJ0042 family finger-like domain-containing protein</fullName>
    </recommendedName>
</protein>
<feature type="compositionally biased region" description="Low complexity" evidence="1">
    <location>
        <begin position="90"/>
        <end position="102"/>
    </location>
</feature>
<feature type="compositionally biased region" description="Low complexity" evidence="1">
    <location>
        <begin position="181"/>
        <end position="195"/>
    </location>
</feature>
<organism evidence="3 4">
    <name type="scientific">Nannocystis radixulma</name>
    <dbReference type="NCBI Taxonomy" id="2995305"/>
    <lineage>
        <taxon>Bacteria</taxon>
        <taxon>Pseudomonadati</taxon>
        <taxon>Myxococcota</taxon>
        <taxon>Polyangia</taxon>
        <taxon>Nannocystales</taxon>
        <taxon>Nannocystaceae</taxon>
        <taxon>Nannocystis</taxon>
    </lineage>
</organism>
<evidence type="ECO:0000256" key="2">
    <source>
        <dbReference type="SAM" id="Phobius"/>
    </source>
</evidence>
<dbReference type="Proteomes" id="UP001217838">
    <property type="component" value="Unassembled WGS sequence"/>
</dbReference>
<reference evidence="3 4" key="1">
    <citation type="submission" date="2022-11" db="EMBL/GenBank/DDBJ databases">
        <title>Minimal conservation of predation-associated metabolite biosynthetic gene clusters underscores biosynthetic potential of Myxococcota including descriptions for ten novel species: Archangium lansinium sp. nov., Myxococcus landrumus sp. nov., Nannocystis bai.</title>
        <authorList>
            <person name="Ahearne A."/>
            <person name="Stevens C."/>
            <person name="Dowd S."/>
        </authorList>
    </citation>
    <scope>NUCLEOTIDE SEQUENCE [LARGE SCALE GENOMIC DNA]</scope>
    <source>
        <strain evidence="3 4">NCELM</strain>
    </source>
</reference>
<evidence type="ECO:0008006" key="5">
    <source>
        <dbReference type="Google" id="ProtNLM"/>
    </source>
</evidence>
<gene>
    <name evidence="3" type="ORF">POL58_34905</name>
</gene>
<keyword evidence="2" id="KW-0812">Transmembrane</keyword>
<feature type="region of interest" description="Disordered" evidence="1">
    <location>
        <begin position="76"/>
        <end position="260"/>
    </location>
</feature>
<evidence type="ECO:0000256" key="1">
    <source>
        <dbReference type="SAM" id="MobiDB-lite"/>
    </source>
</evidence>
<evidence type="ECO:0000313" key="3">
    <source>
        <dbReference type="EMBL" id="MDC0672996.1"/>
    </source>
</evidence>